<proteinExistence type="predicted"/>
<evidence type="ECO:0000256" key="1">
    <source>
        <dbReference type="SAM" id="MobiDB-lite"/>
    </source>
</evidence>
<dbReference type="EMBL" id="BMPI01000002">
    <property type="protein sequence ID" value="GGM05745.1"/>
    <property type="molecule type" value="Genomic_DNA"/>
</dbReference>
<dbReference type="AlphaFoldDB" id="A0A917T2A1"/>
<evidence type="ECO:0000313" key="3">
    <source>
        <dbReference type="Proteomes" id="UP000642070"/>
    </source>
</evidence>
<name>A0A917T2A1_9ACTN</name>
<reference evidence="2" key="2">
    <citation type="submission" date="2020-09" db="EMBL/GenBank/DDBJ databases">
        <authorList>
            <person name="Sun Q."/>
            <person name="Ohkuma M."/>
        </authorList>
    </citation>
    <scope>NUCLEOTIDE SEQUENCE</scope>
    <source>
        <strain evidence="2">JCM 19831</strain>
    </source>
</reference>
<protein>
    <recommendedName>
        <fullName evidence="4">WXG100 family type VII secretion target</fullName>
    </recommendedName>
</protein>
<feature type="compositionally biased region" description="Acidic residues" evidence="1">
    <location>
        <begin position="361"/>
        <end position="385"/>
    </location>
</feature>
<reference evidence="2" key="1">
    <citation type="journal article" date="2014" name="Int. J. Syst. Evol. Microbiol.">
        <title>Complete genome sequence of Corynebacterium casei LMG S-19264T (=DSM 44701T), isolated from a smear-ripened cheese.</title>
        <authorList>
            <consortium name="US DOE Joint Genome Institute (JGI-PGF)"/>
            <person name="Walter F."/>
            <person name="Albersmeier A."/>
            <person name="Kalinowski J."/>
            <person name="Ruckert C."/>
        </authorList>
    </citation>
    <scope>NUCLEOTIDE SEQUENCE</scope>
    <source>
        <strain evidence="2">JCM 19831</strain>
    </source>
</reference>
<feature type="region of interest" description="Disordered" evidence="1">
    <location>
        <begin position="172"/>
        <end position="247"/>
    </location>
</feature>
<evidence type="ECO:0000313" key="2">
    <source>
        <dbReference type="EMBL" id="GGM05745.1"/>
    </source>
</evidence>
<feature type="compositionally biased region" description="Polar residues" evidence="1">
    <location>
        <begin position="312"/>
        <end position="321"/>
    </location>
</feature>
<keyword evidence="3" id="KW-1185">Reference proteome</keyword>
<organism evidence="2 3">
    <name type="scientific">Dactylosporangium sucinum</name>
    <dbReference type="NCBI Taxonomy" id="1424081"/>
    <lineage>
        <taxon>Bacteria</taxon>
        <taxon>Bacillati</taxon>
        <taxon>Actinomycetota</taxon>
        <taxon>Actinomycetes</taxon>
        <taxon>Micromonosporales</taxon>
        <taxon>Micromonosporaceae</taxon>
        <taxon>Dactylosporangium</taxon>
    </lineage>
</organism>
<dbReference type="Proteomes" id="UP000642070">
    <property type="component" value="Unassembled WGS sequence"/>
</dbReference>
<dbReference type="Gene3D" id="1.20.1260.20">
    <property type="entry name" value="PPE superfamily"/>
    <property type="match status" value="1"/>
</dbReference>
<feature type="region of interest" description="Disordered" evidence="1">
    <location>
        <begin position="295"/>
        <end position="404"/>
    </location>
</feature>
<comment type="caution">
    <text evidence="2">The sequence shown here is derived from an EMBL/GenBank/DDBJ whole genome shotgun (WGS) entry which is preliminary data.</text>
</comment>
<feature type="compositionally biased region" description="Low complexity" evidence="1">
    <location>
        <begin position="229"/>
        <end position="247"/>
    </location>
</feature>
<dbReference type="InterPro" id="IPR038332">
    <property type="entry name" value="PPE_sf"/>
</dbReference>
<dbReference type="RefSeq" id="WP_190247885.1">
    <property type="nucleotide sequence ID" value="NZ_BMPI01000002.1"/>
</dbReference>
<evidence type="ECO:0008006" key="4">
    <source>
        <dbReference type="Google" id="ProtNLM"/>
    </source>
</evidence>
<feature type="compositionally biased region" description="Gly residues" evidence="1">
    <location>
        <begin position="338"/>
        <end position="353"/>
    </location>
</feature>
<sequence length="404" mass="40492">MGNEYTPHYAGKSHQQLWNELMAGDPKQVDGVSAEWSKLESDTRHIAGEIDKDLAKLDWKGDAGREYQYRLGLVSGYSTKLADDHATVRSALDGMSVSLRTAQENADDPEDTDDNASMVGGVVIGGLSGGLTGAVVGGFLGHQRDEQQKKEAHARMVQLMSNLAADYGVQDSSVTIPTAPPTELPGGDVGADADPKKGPRGSSPHTVPGTHKPGTDQTHDTGTFVPVSTVGPTGTGEDPPGTQLTGADTGIIGAGVIAAGGALTGQLVTLTGGTGPGLGPTTALAGGVPAGGLLGGTGGGGGTGVTGARPGSETSLQSNAGRSGAVAPGAERGPAATRGGGLFGNNGQRGAGGPMARTGSGEDEDEERYDTWLTEDDMVWSDDENAPPPVLGGGGQSEPPAGGR</sequence>
<accession>A0A917T2A1</accession>
<feature type="compositionally biased region" description="Gly residues" evidence="1">
    <location>
        <begin position="391"/>
        <end position="404"/>
    </location>
</feature>
<gene>
    <name evidence="2" type="ORF">GCM10007977_003610</name>
</gene>
<feature type="compositionally biased region" description="Gly residues" evidence="1">
    <location>
        <begin position="295"/>
        <end position="305"/>
    </location>
</feature>